<keyword evidence="3" id="KW-0804">Transcription</keyword>
<dbReference type="Pfam" id="PF01638">
    <property type="entry name" value="HxlR"/>
    <property type="match status" value="1"/>
</dbReference>
<evidence type="ECO:0000259" key="4">
    <source>
        <dbReference type="PROSITE" id="PS51118"/>
    </source>
</evidence>
<dbReference type="PANTHER" id="PTHR33204:SF39">
    <property type="entry name" value="TRANSCRIPTIONAL REGULATORY PROTEIN"/>
    <property type="match status" value="1"/>
</dbReference>
<organism evidence="5 6">
    <name type="scientific">Plantactinospora endophytica</name>
    <dbReference type="NCBI Taxonomy" id="673535"/>
    <lineage>
        <taxon>Bacteria</taxon>
        <taxon>Bacillati</taxon>
        <taxon>Actinomycetota</taxon>
        <taxon>Actinomycetes</taxon>
        <taxon>Micromonosporales</taxon>
        <taxon>Micromonosporaceae</taxon>
        <taxon>Plantactinospora</taxon>
    </lineage>
</organism>
<feature type="domain" description="HTH hxlR-type" evidence="4">
    <location>
        <begin position="14"/>
        <end position="109"/>
    </location>
</feature>
<keyword evidence="6" id="KW-1185">Reference proteome</keyword>
<sequence>MRQPLPADMFDELCPSSLNPIRFGDKWAALVIRCLEHGPRRFSELRVPLRRVTPKVLTQSLRSLERDGLVRRTVRTPHVEYELTPVGRSMLEPMAVACAWAERHWDELLDARESYDNANRLDRAR</sequence>
<dbReference type="PANTHER" id="PTHR33204">
    <property type="entry name" value="TRANSCRIPTIONAL REGULATOR, MARR FAMILY"/>
    <property type="match status" value="1"/>
</dbReference>
<dbReference type="Gene3D" id="1.10.10.10">
    <property type="entry name" value="Winged helix-like DNA-binding domain superfamily/Winged helix DNA-binding domain"/>
    <property type="match status" value="1"/>
</dbReference>
<evidence type="ECO:0000256" key="2">
    <source>
        <dbReference type="ARBA" id="ARBA00023125"/>
    </source>
</evidence>
<keyword evidence="1" id="KW-0805">Transcription regulation</keyword>
<name>A0ABQ4E025_9ACTN</name>
<keyword evidence="2" id="KW-0238">DNA-binding</keyword>
<comment type="caution">
    <text evidence="5">The sequence shown here is derived from an EMBL/GenBank/DDBJ whole genome shotgun (WGS) entry which is preliminary data.</text>
</comment>
<reference evidence="5 6" key="1">
    <citation type="submission" date="2021-01" db="EMBL/GenBank/DDBJ databases">
        <title>Whole genome shotgun sequence of Plantactinospora endophytica NBRC 110450.</title>
        <authorList>
            <person name="Komaki H."/>
            <person name="Tamura T."/>
        </authorList>
    </citation>
    <scope>NUCLEOTIDE SEQUENCE [LARGE SCALE GENOMIC DNA]</scope>
    <source>
        <strain evidence="5 6">NBRC 110450</strain>
    </source>
</reference>
<evidence type="ECO:0000256" key="1">
    <source>
        <dbReference type="ARBA" id="ARBA00023015"/>
    </source>
</evidence>
<dbReference type="InterPro" id="IPR002577">
    <property type="entry name" value="HTH_HxlR"/>
</dbReference>
<protein>
    <submittedName>
        <fullName evidence="5">Transcriptional regulator</fullName>
    </submittedName>
</protein>
<evidence type="ECO:0000313" key="5">
    <source>
        <dbReference type="EMBL" id="GIG88079.1"/>
    </source>
</evidence>
<dbReference type="InterPro" id="IPR036390">
    <property type="entry name" value="WH_DNA-bd_sf"/>
</dbReference>
<dbReference type="RefSeq" id="WP_239140686.1">
    <property type="nucleotide sequence ID" value="NZ_BONW01000013.1"/>
</dbReference>
<dbReference type="InterPro" id="IPR036388">
    <property type="entry name" value="WH-like_DNA-bd_sf"/>
</dbReference>
<evidence type="ECO:0000256" key="3">
    <source>
        <dbReference type="ARBA" id="ARBA00023163"/>
    </source>
</evidence>
<evidence type="ECO:0000313" key="6">
    <source>
        <dbReference type="Proteomes" id="UP000646749"/>
    </source>
</evidence>
<proteinExistence type="predicted"/>
<dbReference type="Proteomes" id="UP000646749">
    <property type="component" value="Unassembled WGS sequence"/>
</dbReference>
<dbReference type="EMBL" id="BONW01000013">
    <property type="protein sequence ID" value="GIG88079.1"/>
    <property type="molecule type" value="Genomic_DNA"/>
</dbReference>
<gene>
    <name evidence="5" type="ORF">Pen02_30150</name>
</gene>
<accession>A0ABQ4E025</accession>
<dbReference type="PROSITE" id="PS51118">
    <property type="entry name" value="HTH_HXLR"/>
    <property type="match status" value="1"/>
</dbReference>
<dbReference type="SUPFAM" id="SSF46785">
    <property type="entry name" value="Winged helix' DNA-binding domain"/>
    <property type="match status" value="1"/>
</dbReference>